<dbReference type="Proteomes" id="UP000078544">
    <property type="component" value="Unassembled WGS sequence"/>
</dbReference>
<dbReference type="SUPFAM" id="SSF50978">
    <property type="entry name" value="WD40 repeat-like"/>
    <property type="match status" value="1"/>
</dbReference>
<dbReference type="EMBL" id="AZGY01000002">
    <property type="protein sequence ID" value="OAA32477.1"/>
    <property type="molecule type" value="Genomic_DNA"/>
</dbReference>
<gene>
    <name evidence="3" type="ORF">AAL_01809</name>
</gene>
<evidence type="ECO:0000313" key="3">
    <source>
        <dbReference type="EMBL" id="OAA32477.1"/>
    </source>
</evidence>
<comment type="caution">
    <text evidence="3">The sequence shown here is derived from an EMBL/GenBank/DDBJ whole genome shotgun (WGS) entry which is preliminary data.</text>
</comment>
<dbReference type="OrthoDB" id="8883818at2759"/>
<dbReference type="InterPro" id="IPR046351">
    <property type="entry name" value="UTP4"/>
</dbReference>
<feature type="compositionally biased region" description="Low complexity" evidence="2">
    <location>
        <begin position="805"/>
        <end position="816"/>
    </location>
</feature>
<evidence type="ECO:0000256" key="1">
    <source>
        <dbReference type="PROSITE-ProRule" id="PRU00221"/>
    </source>
</evidence>
<dbReference type="InterPro" id="IPR036322">
    <property type="entry name" value="WD40_repeat_dom_sf"/>
</dbReference>
<dbReference type="SUPFAM" id="SSF50969">
    <property type="entry name" value="YVTN repeat-like/Quinoprotein amine dehydrogenase"/>
    <property type="match status" value="1"/>
</dbReference>
<dbReference type="GO" id="GO:0003723">
    <property type="term" value="F:RNA binding"/>
    <property type="evidence" value="ECO:0007669"/>
    <property type="project" value="TreeGrafter"/>
</dbReference>
<dbReference type="Gene3D" id="2.130.10.10">
    <property type="entry name" value="YVTN repeat-like/Quinoprotein amine dehydrogenase"/>
    <property type="match status" value="3"/>
</dbReference>
<reference evidence="3 4" key="1">
    <citation type="journal article" date="2016" name="Genome Biol. Evol.">
        <title>Divergent and convergent evolution of fungal pathogenicity.</title>
        <authorList>
            <person name="Shang Y."/>
            <person name="Xiao G."/>
            <person name="Zheng P."/>
            <person name="Cen K."/>
            <person name="Zhan S."/>
            <person name="Wang C."/>
        </authorList>
    </citation>
    <scope>NUCLEOTIDE SEQUENCE [LARGE SCALE GENOMIC DNA]</scope>
    <source>
        <strain evidence="3 4">RCEF 2490</strain>
    </source>
</reference>
<feature type="region of interest" description="Disordered" evidence="2">
    <location>
        <begin position="580"/>
        <end position="609"/>
    </location>
</feature>
<keyword evidence="1" id="KW-0853">WD repeat</keyword>
<dbReference type="GO" id="GO:0034455">
    <property type="term" value="C:t-UTP complex"/>
    <property type="evidence" value="ECO:0007669"/>
    <property type="project" value="TreeGrafter"/>
</dbReference>
<dbReference type="PANTHER" id="PTHR44163:SF1">
    <property type="entry name" value="U3 SMALL NUCLEOLAR RNA-ASSOCIATED PROTEIN 4 HOMOLOG"/>
    <property type="match status" value="1"/>
</dbReference>
<dbReference type="InterPro" id="IPR011044">
    <property type="entry name" value="Quino_amine_DH_bsu"/>
</dbReference>
<dbReference type="InterPro" id="IPR001680">
    <property type="entry name" value="WD40_rpt"/>
</dbReference>
<feature type="region of interest" description="Disordered" evidence="2">
    <location>
        <begin position="778"/>
        <end position="816"/>
    </location>
</feature>
<name>A0A166UGJ3_9HYPO</name>
<dbReference type="PROSITE" id="PS50082">
    <property type="entry name" value="WD_REPEATS_2"/>
    <property type="match status" value="1"/>
</dbReference>
<feature type="repeat" description="WD" evidence="1">
    <location>
        <begin position="267"/>
        <end position="299"/>
    </location>
</feature>
<dbReference type="SMART" id="SM00320">
    <property type="entry name" value="WD40"/>
    <property type="match status" value="6"/>
</dbReference>
<evidence type="ECO:0000256" key="2">
    <source>
        <dbReference type="SAM" id="MobiDB-lite"/>
    </source>
</evidence>
<dbReference type="STRING" id="1081109.A0A166UGJ3"/>
<dbReference type="AlphaFoldDB" id="A0A166UGJ3"/>
<dbReference type="GO" id="GO:0000462">
    <property type="term" value="P:maturation of SSU-rRNA from tricistronic rRNA transcript (SSU-rRNA, 5.8S rRNA, LSU-rRNA)"/>
    <property type="evidence" value="ECO:0007669"/>
    <property type="project" value="InterPro"/>
</dbReference>
<keyword evidence="4" id="KW-1185">Reference proteome</keyword>
<dbReference type="PANTHER" id="PTHR44163">
    <property type="entry name" value="U3 SMALL NUCLEOLAR RNA-ASSOCIATED PROTEIN 4 HOMOLOG"/>
    <property type="match status" value="1"/>
</dbReference>
<feature type="region of interest" description="Disordered" evidence="2">
    <location>
        <begin position="741"/>
        <end position="766"/>
    </location>
</feature>
<accession>A0A166UGJ3</accession>
<protein>
    <submittedName>
        <fullName evidence="3">Wdr1p</fullName>
    </submittedName>
</protein>
<proteinExistence type="predicted"/>
<dbReference type="InterPro" id="IPR015943">
    <property type="entry name" value="WD40/YVTN_repeat-like_dom_sf"/>
</dbReference>
<dbReference type="Pfam" id="PF00400">
    <property type="entry name" value="WD40"/>
    <property type="match status" value="1"/>
</dbReference>
<organism evidence="3 4">
    <name type="scientific">Moelleriella libera RCEF 2490</name>
    <dbReference type="NCBI Taxonomy" id="1081109"/>
    <lineage>
        <taxon>Eukaryota</taxon>
        <taxon>Fungi</taxon>
        <taxon>Dikarya</taxon>
        <taxon>Ascomycota</taxon>
        <taxon>Pezizomycotina</taxon>
        <taxon>Sordariomycetes</taxon>
        <taxon>Hypocreomycetidae</taxon>
        <taxon>Hypocreales</taxon>
        <taxon>Clavicipitaceae</taxon>
        <taxon>Moelleriella</taxon>
    </lineage>
</organism>
<evidence type="ECO:0000313" key="4">
    <source>
        <dbReference type="Proteomes" id="UP000078544"/>
    </source>
</evidence>
<sequence length="873" mass="96521">MDIHRCRFVPYQPAAINAVAFSHHKTSPANHNAVPRLAVGRANGDIEIWNPSKGVWLQEVIIRGGRDRSIDSLVWVSEPDLDLGDGHVVIGKSRLFSIGYTSTVTEWDLGKGKPKRHASGQHGDIWCIAAQPHGAGSRTTQETQHSNKLIAGTIDGELAIYAIEDDDLRFQRILVKSPTKKAQMVSITFQSRKIVIVGCSDSTIRAYDISKGHMMRKMALEPDVAGGSKDVIAWSVKCLPNGNIISGDSTGQVCIWDGKTYTQLQSIQGHKSDVLSLATSADGTAITSGGMDRRTILYKQNADAGRRWAKVWGRRYHDHDVKAMAAFEHGRMSVVVTGGPDTNLTILPLKEMGRENHRLVRGLPHQPPVASAAKARFIVSWWEREVHLWILRRTAADLQVSVDENIDINQNRRLLKTIMINGESNISSATINDEGTLLLVSTATDLKAFRIEHQTPSRASDVTLTSIEVPAGLSRLGATHVKLSPDGRWLLVIQDGTRILVARSDCSPGMAVTNLNRIQRLARLRRTIPRHISNGGLGGYSRIITHVAFSPDSKMVAVADLAGYVDTWVLRDSQQALLDGRSADDAASSASDSEESRSEDDDESGARSDMRWIRNPGAKLLPKLPTSPTILSFSDSLPEMGLSREVDGSDDYVLVAITSSWNILAFQPRRGTLTPWSRRHPRKSLPGPIQDLLDLPKGVIWQGSRLWVYGVSFLLMLDLAQDLAKPIEACASSFQHTKRKRVGANTGAGGKMQREQLAPHQVRKRGVHDQWEVVDLVDRPRVDSSESDDDMRDASEDHPEPPSMPTHTDTVTPTTDIIANGPKGWWITHKYRPILGIVPFKSAGEDAEVAIVERPTWDIGMAERYFQEEEWER</sequence>
<dbReference type="GO" id="GO:0030686">
    <property type="term" value="C:90S preribosome"/>
    <property type="evidence" value="ECO:0007669"/>
    <property type="project" value="InterPro"/>
</dbReference>
<dbReference type="GO" id="GO:0032040">
    <property type="term" value="C:small-subunit processome"/>
    <property type="evidence" value="ECO:0007669"/>
    <property type="project" value="TreeGrafter"/>
</dbReference>